<sequence length="433" mass="52387">MMIIFFLVSLILLFFFFDYMLFQFILILIFLIFMKSNFFLFFCSISYFFGFDLYSFMMLFLLLFIFMLMLMSFNLLYKDCFFFLMSFLLLILYMVFSSLNMLIMYFCFEFSLIPMLFLIFGWGYQPERLISGFYLFFYTLFSSLPLLIFMIFFFDFYSLFFDLNFNLFFSFYLNFCLIISFLVKFPMFMFHYWLPKAHVQAPLIGSMVLAGVLLKIGGYAMIRFMFMFEDLFFLYSYIWYSISLYGSIIVSYICLIQFDTKYMIAYSSISHMGLCIMGLSTYSGLGFLGSFLMMVCHGFCSSGLFCLASFYYNFIHSRSFFLNKGMISYFPSLNLFWFIFCSFNMSAPPSANFLAEFLIMNSMLSYWSFSLFYMFMIFFMVSCFNFYLFSYLNHGQYYYSFSMNHCFLSNYFLIFFHMVFLIYFNCYYMYILF</sequence>
<feature type="transmembrane region" description="Helical" evidence="17">
    <location>
        <begin position="291"/>
        <end position="314"/>
    </location>
</feature>
<dbReference type="GO" id="GO:0008137">
    <property type="term" value="F:NADH dehydrogenase (ubiquinone) activity"/>
    <property type="evidence" value="ECO:0007669"/>
    <property type="project" value="UniProtKB-UniRule"/>
</dbReference>
<evidence type="ECO:0000256" key="6">
    <source>
        <dbReference type="ARBA" id="ARBA00022448"/>
    </source>
</evidence>
<dbReference type="Pfam" id="PF00361">
    <property type="entry name" value="Proton_antipo_M"/>
    <property type="match status" value="1"/>
</dbReference>
<dbReference type="EC" id="7.1.1.2" evidence="4 17"/>
<feature type="domain" description="NADH:quinone oxidoreductase/Mrp antiporter transmembrane" evidence="18">
    <location>
        <begin position="98"/>
        <end position="374"/>
    </location>
</feature>
<geneLocation type="mitochondrion" evidence="19"/>
<keyword evidence="11 17" id="KW-1133">Transmembrane helix</keyword>
<dbReference type="EMBL" id="KU748516">
    <property type="protein sequence ID" value="AMY96201.1"/>
    <property type="molecule type" value="Genomic_DNA"/>
</dbReference>
<feature type="transmembrane region" description="Helical" evidence="17">
    <location>
        <begin position="39"/>
        <end position="68"/>
    </location>
</feature>
<feature type="transmembrane region" description="Helical" evidence="17">
    <location>
        <begin position="326"/>
        <end position="346"/>
    </location>
</feature>
<dbReference type="GO" id="GO:0015990">
    <property type="term" value="P:electron transport coupled proton transport"/>
    <property type="evidence" value="ECO:0007669"/>
    <property type="project" value="TreeGrafter"/>
</dbReference>
<dbReference type="GeneID" id="35199850"/>
<name>A0A342KAG7_9HEMI</name>
<evidence type="ECO:0000256" key="16">
    <source>
        <dbReference type="ARBA" id="ARBA00049551"/>
    </source>
</evidence>
<dbReference type="GO" id="GO:0042773">
    <property type="term" value="P:ATP synthesis coupled electron transport"/>
    <property type="evidence" value="ECO:0007669"/>
    <property type="project" value="InterPro"/>
</dbReference>
<comment type="subcellular location">
    <subcellularLocation>
        <location evidence="2 17">Mitochondrion membrane</location>
        <topology evidence="2 17">Multi-pass membrane protein</topology>
    </subcellularLocation>
</comment>
<keyword evidence="10 17" id="KW-0249">Electron transport</keyword>
<evidence type="ECO:0000256" key="15">
    <source>
        <dbReference type="ARBA" id="ARBA00023136"/>
    </source>
</evidence>
<dbReference type="AlphaFoldDB" id="A0A342KAG7"/>
<feature type="transmembrane region" description="Helical" evidence="17">
    <location>
        <begin position="234"/>
        <end position="256"/>
    </location>
</feature>
<evidence type="ECO:0000256" key="10">
    <source>
        <dbReference type="ARBA" id="ARBA00022982"/>
    </source>
</evidence>
<evidence type="ECO:0000256" key="1">
    <source>
        <dbReference type="ARBA" id="ARBA00003257"/>
    </source>
</evidence>
<keyword evidence="13 17" id="KW-0830">Ubiquinone</keyword>
<evidence type="ECO:0000256" key="11">
    <source>
        <dbReference type="ARBA" id="ARBA00022989"/>
    </source>
</evidence>
<dbReference type="PANTHER" id="PTHR43507">
    <property type="entry name" value="NADH-UBIQUINONE OXIDOREDUCTASE CHAIN 4"/>
    <property type="match status" value="1"/>
</dbReference>
<evidence type="ECO:0000256" key="8">
    <source>
        <dbReference type="ARBA" id="ARBA00022692"/>
    </source>
</evidence>
<dbReference type="InterPro" id="IPR001750">
    <property type="entry name" value="ND/Mrp_TM"/>
</dbReference>
<dbReference type="PANTHER" id="PTHR43507:SF20">
    <property type="entry name" value="NADH-UBIQUINONE OXIDOREDUCTASE CHAIN 4"/>
    <property type="match status" value="1"/>
</dbReference>
<dbReference type="PRINTS" id="PR01437">
    <property type="entry name" value="NUOXDRDTASE4"/>
</dbReference>
<dbReference type="GO" id="GO:0031966">
    <property type="term" value="C:mitochondrial membrane"/>
    <property type="evidence" value="ECO:0007669"/>
    <property type="project" value="UniProtKB-SubCell"/>
</dbReference>
<dbReference type="CTD" id="4538"/>
<keyword evidence="15 17" id="KW-0472">Membrane</keyword>
<feature type="transmembrane region" description="Helical" evidence="17">
    <location>
        <begin position="171"/>
        <end position="194"/>
    </location>
</feature>
<dbReference type="GO" id="GO:0003954">
    <property type="term" value="F:NADH dehydrogenase activity"/>
    <property type="evidence" value="ECO:0007669"/>
    <property type="project" value="TreeGrafter"/>
</dbReference>
<evidence type="ECO:0000256" key="12">
    <source>
        <dbReference type="ARBA" id="ARBA00023027"/>
    </source>
</evidence>
<keyword evidence="6 17" id="KW-0813">Transport</keyword>
<gene>
    <name evidence="19" type="primary">ND4</name>
</gene>
<keyword evidence="14 17" id="KW-0496">Mitochondrion</keyword>
<evidence type="ECO:0000256" key="2">
    <source>
        <dbReference type="ARBA" id="ARBA00004225"/>
    </source>
</evidence>
<evidence type="ECO:0000313" key="19">
    <source>
        <dbReference type="EMBL" id="AMY96201.1"/>
    </source>
</evidence>
<evidence type="ECO:0000256" key="7">
    <source>
        <dbReference type="ARBA" id="ARBA00022660"/>
    </source>
</evidence>
<protein>
    <recommendedName>
        <fullName evidence="5 17">NADH-ubiquinone oxidoreductase chain 4</fullName>
        <ecNumber evidence="4 17">7.1.1.2</ecNumber>
    </recommendedName>
</protein>
<evidence type="ECO:0000256" key="14">
    <source>
        <dbReference type="ARBA" id="ARBA00023128"/>
    </source>
</evidence>
<evidence type="ECO:0000256" key="4">
    <source>
        <dbReference type="ARBA" id="ARBA00012944"/>
    </source>
</evidence>
<dbReference type="GO" id="GO:0048039">
    <property type="term" value="F:ubiquinone binding"/>
    <property type="evidence" value="ECO:0007669"/>
    <property type="project" value="TreeGrafter"/>
</dbReference>
<comment type="catalytic activity">
    <reaction evidence="16 17">
        <text>a ubiquinone + NADH + 5 H(+)(in) = a ubiquinol + NAD(+) + 4 H(+)(out)</text>
        <dbReference type="Rhea" id="RHEA:29091"/>
        <dbReference type="Rhea" id="RHEA-COMP:9565"/>
        <dbReference type="Rhea" id="RHEA-COMP:9566"/>
        <dbReference type="ChEBI" id="CHEBI:15378"/>
        <dbReference type="ChEBI" id="CHEBI:16389"/>
        <dbReference type="ChEBI" id="CHEBI:17976"/>
        <dbReference type="ChEBI" id="CHEBI:57540"/>
        <dbReference type="ChEBI" id="CHEBI:57945"/>
        <dbReference type="EC" id="7.1.1.2"/>
    </reaction>
</comment>
<feature type="transmembrane region" description="Helical" evidence="17">
    <location>
        <begin position="366"/>
        <end position="389"/>
    </location>
</feature>
<dbReference type="RefSeq" id="YP_009445996.1">
    <property type="nucleotide sequence ID" value="NC_036480.1"/>
</dbReference>
<dbReference type="InterPro" id="IPR003918">
    <property type="entry name" value="NADH_UbQ_OxRdtase"/>
</dbReference>
<comment type="function">
    <text evidence="1">Core subunit of the mitochondrial membrane respiratory chain NADH dehydrogenase (Complex I) that is believed to belong to the minimal assembly required for catalysis. Complex I functions in the transfer of electrons from NADH to the respiratory chain. The immediate electron acceptor for the enzyme is believed to be ubiquinone.</text>
</comment>
<evidence type="ECO:0000256" key="13">
    <source>
        <dbReference type="ARBA" id="ARBA00023075"/>
    </source>
</evidence>
<evidence type="ECO:0000256" key="3">
    <source>
        <dbReference type="ARBA" id="ARBA00009025"/>
    </source>
</evidence>
<feature type="transmembrane region" description="Helical" evidence="17">
    <location>
        <begin position="201"/>
        <end position="222"/>
    </location>
</feature>
<keyword evidence="8 17" id="KW-0812">Transmembrane</keyword>
<feature type="transmembrane region" description="Helical" evidence="17">
    <location>
        <begin position="80"/>
        <end position="96"/>
    </location>
</feature>
<evidence type="ECO:0000259" key="18">
    <source>
        <dbReference type="Pfam" id="PF00361"/>
    </source>
</evidence>
<organism evidence="19">
    <name type="scientific">Trocnadella arisana</name>
    <dbReference type="NCBI Taxonomy" id="1437250"/>
    <lineage>
        <taxon>Eukaryota</taxon>
        <taxon>Metazoa</taxon>
        <taxon>Ecdysozoa</taxon>
        <taxon>Arthropoda</taxon>
        <taxon>Hexapoda</taxon>
        <taxon>Insecta</taxon>
        <taxon>Pterygota</taxon>
        <taxon>Neoptera</taxon>
        <taxon>Paraneoptera</taxon>
        <taxon>Hemiptera</taxon>
        <taxon>Auchenorrhyncha</taxon>
        <taxon>Membracoidea</taxon>
        <taxon>Cicadellidae</taxon>
        <taxon>Iassinae</taxon>
        <taxon>Trocnadella</taxon>
    </lineage>
</organism>
<evidence type="ECO:0000256" key="9">
    <source>
        <dbReference type="ARBA" id="ARBA00022967"/>
    </source>
</evidence>
<proteinExistence type="inferred from homology"/>
<comment type="function">
    <text evidence="17">Core subunit of the mitochondrial membrane respiratory chain NADH dehydrogenase (Complex I) which catalyzes electron transfer from NADH through the respiratory chain, using ubiquinone as an electron acceptor. Essential for the catalytic activity and assembly of complex I.</text>
</comment>
<feature type="transmembrane region" description="Helical" evidence="17">
    <location>
        <begin position="263"/>
        <end position="285"/>
    </location>
</feature>
<evidence type="ECO:0000256" key="5">
    <source>
        <dbReference type="ARBA" id="ARBA00021006"/>
    </source>
</evidence>
<reference evidence="19" key="1">
    <citation type="submission" date="2016-02" db="EMBL/GenBank/DDBJ databases">
        <title>Characterization of the complete mitochondrial genome of Trocnadella arisana (Hemiptera: Cicadellidae: Iassinae) with the phylogenetic analysis.</title>
        <authorList>
            <person name="Wu Y.F."/>
            <person name="Dai R.H."/>
        </authorList>
    </citation>
    <scope>NUCLEOTIDE SEQUENCE</scope>
</reference>
<accession>A0A342KAG7</accession>
<feature type="transmembrane region" description="Helical" evidence="17">
    <location>
        <begin position="135"/>
        <end position="159"/>
    </location>
</feature>
<feature type="transmembrane region" description="Helical" evidence="17">
    <location>
        <begin position="7"/>
        <end position="33"/>
    </location>
</feature>
<comment type="similarity">
    <text evidence="3 17">Belongs to the complex I subunit 4 family.</text>
</comment>
<keyword evidence="9" id="KW-1278">Translocase</keyword>
<keyword evidence="7 17" id="KW-0679">Respiratory chain</keyword>
<feature type="transmembrane region" description="Helical" evidence="17">
    <location>
        <begin position="410"/>
        <end position="430"/>
    </location>
</feature>
<keyword evidence="12 17" id="KW-0520">NAD</keyword>
<evidence type="ECO:0000256" key="17">
    <source>
        <dbReference type="RuleBase" id="RU003297"/>
    </source>
</evidence>
<feature type="transmembrane region" description="Helical" evidence="17">
    <location>
        <begin position="102"/>
        <end position="123"/>
    </location>
</feature>